<dbReference type="Gene3D" id="3.30.470.20">
    <property type="entry name" value="ATP-grasp fold, B domain"/>
    <property type="match status" value="1"/>
</dbReference>
<accession>A0ABT7WCK2</accession>
<dbReference type="InterPro" id="IPR051549">
    <property type="entry name" value="PEP_Utilizing_Enz"/>
</dbReference>
<dbReference type="Proteomes" id="UP001174839">
    <property type="component" value="Unassembled WGS sequence"/>
</dbReference>
<reference evidence="2" key="1">
    <citation type="submission" date="2023-06" db="EMBL/GenBank/DDBJ databases">
        <title>Robiginitalea aurantiacus sp. nov. and Algoriphagus sediminis sp. nov., isolated from coastal sediment.</title>
        <authorList>
            <person name="Zhou Z.Y."/>
            <person name="An J."/>
            <person name="Jia Y.W."/>
            <person name="Du Z.J."/>
        </authorList>
    </citation>
    <scope>NUCLEOTIDE SEQUENCE</scope>
    <source>
        <strain evidence="2">M39</strain>
    </source>
</reference>
<gene>
    <name evidence="2" type="ORF">QU605_04115</name>
</gene>
<evidence type="ECO:0000313" key="2">
    <source>
        <dbReference type="EMBL" id="MDM9630640.1"/>
    </source>
</evidence>
<dbReference type="Pfam" id="PF01326">
    <property type="entry name" value="PPDK_N"/>
    <property type="match status" value="1"/>
</dbReference>
<dbReference type="SUPFAM" id="SSF56059">
    <property type="entry name" value="Glutathione synthetase ATP-binding domain-like"/>
    <property type="match status" value="1"/>
</dbReference>
<dbReference type="EMBL" id="JAUDUY010000002">
    <property type="protein sequence ID" value="MDM9630640.1"/>
    <property type="molecule type" value="Genomic_DNA"/>
</dbReference>
<name>A0ABT7WCK2_9FLAO</name>
<dbReference type="Gene3D" id="3.30.1490.20">
    <property type="entry name" value="ATP-grasp fold, A domain"/>
    <property type="match status" value="1"/>
</dbReference>
<proteinExistence type="predicted"/>
<evidence type="ECO:0000313" key="3">
    <source>
        <dbReference type="Proteomes" id="UP001174839"/>
    </source>
</evidence>
<keyword evidence="3" id="KW-1185">Reference proteome</keyword>
<feature type="domain" description="Pyruvate phosphate dikinase AMP/ATP-binding" evidence="1">
    <location>
        <begin position="619"/>
        <end position="935"/>
    </location>
</feature>
<dbReference type="PANTHER" id="PTHR43615">
    <property type="entry name" value="PHOSPHOENOLPYRUVATE SYNTHASE-RELATED"/>
    <property type="match status" value="1"/>
</dbReference>
<sequence length="964" mass="107889">MKKKVFLLFLLPLITMGQVSEKFEVDNKYVRDLIDKYKKEYRGPYKDLRWFCNDGTLNPPKEPCENGGVQHARYSDEVVALGEKSHVFLGQILASTDYEAFWDAPNDHSRLKQYMLEKYLKSVDDGWVNRKAQFYRGHVQSEDESEWGKNFFLWLLEKPGVLENNFYLVRQAVKDIPHSGDDNVAQLMRSQSKAIADAYPAFQNLRIKIHGQPAREDIASVREFKAQNASKLSASLNADFDELIGTMETFFAPVDVQDLKKGLSLVTEAGLRQDLSSQVDKLSQGNSDQKIQYTSEAMWMIRERIDSEASAAGKLALLDLSLKLESLLISELSGNEAATLKTLLDQVCFLSMAAAASGYTETWEWEQIRGNLNPVESGNISLEQLSTLAEAARKQLNWGTSYNKAVFDEDITRFEGFEPKSTAFYDDRIRGSVALYLGNKLGRLGSFITKEENLNNQVLDVSNASQISGLNPGYANGKLVIVEGNLQNMDVDPNSIYAFERPPSDLRPVAGILNIAEGNLVSHLQLLARNLGIPNASISNENLQELKKYNGQRVFYAVSNKGTVILKQEKEMNATEKALFKKEVRNEEMIEVPVEKIRLNQTTIMNLTEVDAKSSGVVCGPKAANLGELKKNFPDHVVDGFVIPFGIFRAHLDQQIPGQDQTYWGYLTDIYASARKMKTEGRPTSEIEKFQLGQFAKLSRMIIDMPMLPGFTKDLEDSFTGILGKSLGQQPVFLRSDTNMEDLASFTGAGLNLTLFNIKERDAVIDGIKQVWASPFSDRSYRWRQKYLNNPENVYPSIVVIPGVDNDCSGVMITKGVSSGRTDEITVAMSRGVGGAVEGQLAETWAIKKNGEHHLIAPSRELYYNSLSPNGGTVVKEASLSGPIMDKGRISKINSFSKELIRTMESRGIQGPYDVELGFKDEKIWLFQVRPFVENKGALSSEYLQSITPEVDQNKSFSLKSTLK</sequence>
<dbReference type="InterPro" id="IPR002192">
    <property type="entry name" value="PPDK_AMP/ATP-bd"/>
</dbReference>
<dbReference type="RefSeq" id="WP_289724009.1">
    <property type="nucleotide sequence ID" value="NZ_JAUDUY010000002.1"/>
</dbReference>
<dbReference type="InterPro" id="IPR013815">
    <property type="entry name" value="ATP_grasp_subdomain_1"/>
</dbReference>
<protein>
    <submittedName>
        <fullName evidence="2">PEP/pyruvate-binding domain-containing protein</fullName>
    </submittedName>
</protein>
<comment type="caution">
    <text evidence="2">The sequence shown here is derived from an EMBL/GenBank/DDBJ whole genome shotgun (WGS) entry which is preliminary data.</text>
</comment>
<organism evidence="2 3">
    <name type="scientific">Robiginitalea aurantiaca</name>
    <dbReference type="NCBI Taxonomy" id="3056915"/>
    <lineage>
        <taxon>Bacteria</taxon>
        <taxon>Pseudomonadati</taxon>
        <taxon>Bacteroidota</taxon>
        <taxon>Flavobacteriia</taxon>
        <taxon>Flavobacteriales</taxon>
        <taxon>Flavobacteriaceae</taxon>
        <taxon>Robiginitalea</taxon>
    </lineage>
</organism>
<evidence type="ECO:0000259" key="1">
    <source>
        <dbReference type="Pfam" id="PF01326"/>
    </source>
</evidence>
<dbReference type="PANTHER" id="PTHR43615:SF1">
    <property type="entry name" value="PPDK_N DOMAIN-CONTAINING PROTEIN"/>
    <property type="match status" value="1"/>
</dbReference>